<feature type="compositionally biased region" description="Basic and acidic residues" evidence="1">
    <location>
        <begin position="71"/>
        <end position="85"/>
    </location>
</feature>
<proteinExistence type="predicted"/>
<dbReference type="VEuPathDB" id="VectorBase:RSAN_035391"/>
<name>A0A9D4PDC4_RHISA</name>
<reference evidence="2" key="1">
    <citation type="journal article" date="2020" name="Cell">
        <title>Large-Scale Comparative Analyses of Tick Genomes Elucidate Their Genetic Diversity and Vector Capacities.</title>
        <authorList>
            <consortium name="Tick Genome and Microbiome Consortium (TIGMIC)"/>
            <person name="Jia N."/>
            <person name="Wang J."/>
            <person name="Shi W."/>
            <person name="Du L."/>
            <person name="Sun Y."/>
            <person name="Zhan W."/>
            <person name="Jiang J.F."/>
            <person name="Wang Q."/>
            <person name="Zhang B."/>
            <person name="Ji P."/>
            <person name="Bell-Sakyi L."/>
            <person name="Cui X.M."/>
            <person name="Yuan T.T."/>
            <person name="Jiang B.G."/>
            <person name="Yang W.F."/>
            <person name="Lam T.T."/>
            <person name="Chang Q.C."/>
            <person name="Ding S.J."/>
            <person name="Wang X.J."/>
            <person name="Zhu J.G."/>
            <person name="Ruan X.D."/>
            <person name="Zhao L."/>
            <person name="Wei J.T."/>
            <person name="Ye R.Z."/>
            <person name="Que T.C."/>
            <person name="Du C.H."/>
            <person name="Zhou Y.H."/>
            <person name="Cheng J.X."/>
            <person name="Dai P.F."/>
            <person name="Guo W.B."/>
            <person name="Han X.H."/>
            <person name="Huang E.J."/>
            <person name="Li L.F."/>
            <person name="Wei W."/>
            <person name="Gao Y.C."/>
            <person name="Liu J.Z."/>
            <person name="Shao H.Z."/>
            <person name="Wang X."/>
            <person name="Wang C.C."/>
            <person name="Yang T.C."/>
            <person name="Huo Q.B."/>
            <person name="Li W."/>
            <person name="Chen H.Y."/>
            <person name="Chen S.E."/>
            <person name="Zhou L.G."/>
            <person name="Ni X.B."/>
            <person name="Tian J.H."/>
            <person name="Sheng Y."/>
            <person name="Liu T."/>
            <person name="Pan Y.S."/>
            <person name="Xia L.Y."/>
            <person name="Li J."/>
            <person name="Zhao F."/>
            <person name="Cao W.C."/>
        </authorList>
    </citation>
    <scope>NUCLEOTIDE SEQUENCE</scope>
    <source>
        <strain evidence="2">Rsan-2018</strain>
    </source>
</reference>
<reference evidence="2" key="2">
    <citation type="submission" date="2021-09" db="EMBL/GenBank/DDBJ databases">
        <authorList>
            <person name="Jia N."/>
            <person name="Wang J."/>
            <person name="Shi W."/>
            <person name="Du L."/>
            <person name="Sun Y."/>
            <person name="Zhan W."/>
            <person name="Jiang J."/>
            <person name="Wang Q."/>
            <person name="Zhang B."/>
            <person name="Ji P."/>
            <person name="Sakyi L.B."/>
            <person name="Cui X."/>
            <person name="Yuan T."/>
            <person name="Jiang B."/>
            <person name="Yang W."/>
            <person name="Lam T.T.-Y."/>
            <person name="Chang Q."/>
            <person name="Ding S."/>
            <person name="Wang X."/>
            <person name="Zhu J."/>
            <person name="Ruan X."/>
            <person name="Zhao L."/>
            <person name="Wei J."/>
            <person name="Que T."/>
            <person name="Du C."/>
            <person name="Cheng J."/>
            <person name="Dai P."/>
            <person name="Han X."/>
            <person name="Huang E."/>
            <person name="Gao Y."/>
            <person name="Liu J."/>
            <person name="Shao H."/>
            <person name="Ye R."/>
            <person name="Li L."/>
            <person name="Wei W."/>
            <person name="Wang X."/>
            <person name="Wang C."/>
            <person name="Huo Q."/>
            <person name="Li W."/>
            <person name="Guo W."/>
            <person name="Chen H."/>
            <person name="Chen S."/>
            <person name="Zhou L."/>
            <person name="Zhou L."/>
            <person name="Ni X."/>
            <person name="Tian J."/>
            <person name="Zhou Y."/>
            <person name="Sheng Y."/>
            <person name="Liu T."/>
            <person name="Pan Y."/>
            <person name="Xia L."/>
            <person name="Li J."/>
            <person name="Zhao F."/>
            <person name="Cao W."/>
        </authorList>
    </citation>
    <scope>NUCLEOTIDE SEQUENCE</scope>
    <source>
        <strain evidence="2">Rsan-2018</strain>
        <tissue evidence="2">Larvae</tissue>
    </source>
</reference>
<keyword evidence="3" id="KW-1185">Reference proteome</keyword>
<gene>
    <name evidence="2" type="ORF">HPB52_003329</name>
</gene>
<feature type="region of interest" description="Disordered" evidence="1">
    <location>
        <begin position="1"/>
        <end position="24"/>
    </location>
</feature>
<dbReference type="EMBL" id="JABSTV010001254">
    <property type="protein sequence ID" value="KAH7938985.1"/>
    <property type="molecule type" value="Genomic_DNA"/>
</dbReference>
<evidence type="ECO:0000256" key="1">
    <source>
        <dbReference type="SAM" id="MobiDB-lite"/>
    </source>
</evidence>
<dbReference type="AlphaFoldDB" id="A0A9D4PDC4"/>
<sequence>MSVTLVKKHRQRSHHRRTISGFSDNDVVRQNGASWTTKAKAVGSAGLRSFYVRTENNTVLGHNRRHLLTAKERHNIRSSGDKDIADNQTPFQASPAVAQQPSPQPLRRSRRQTRPPERLGYDQQFRQISQRY</sequence>
<protein>
    <submittedName>
        <fullName evidence="2">Uncharacterized protein</fullName>
    </submittedName>
</protein>
<feature type="compositionally biased region" description="Basic residues" evidence="1">
    <location>
        <begin position="1"/>
        <end position="18"/>
    </location>
</feature>
<feature type="region of interest" description="Disordered" evidence="1">
    <location>
        <begin position="71"/>
        <end position="132"/>
    </location>
</feature>
<evidence type="ECO:0000313" key="3">
    <source>
        <dbReference type="Proteomes" id="UP000821837"/>
    </source>
</evidence>
<accession>A0A9D4PDC4</accession>
<evidence type="ECO:0000313" key="2">
    <source>
        <dbReference type="EMBL" id="KAH7938985.1"/>
    </source>
</evidence>
<comment type="caution">
    <text evidence="2">The sequence shown here is derived from an EMBL/GenBank/DDBJ whole genome shotgun (WGS) entry which is preliminary data.</text>
</comment>
<organism evidence="2 3">
    <name type="scientific">Rhipicephalus sanguineus</name>
    <name type="common">Brown dog tick</name>
    <name type="synonym">Ixodes sanguineus</name>
    <dbReference type="NCBI Taxonomy" id="34632"/>
    <lineage>
        <taxon>Eukaryota</taxon>
        <taxon>Metazoa</taxon>
        <taxon>Ecdysozoa</taxon>
        <taxon>Arthropoda</taxon>
        <taxon>Chelicerata</taxon>
        <taxon>Arachnida</taxon>
        <taxon>Acari</taxon>
        <taxon>Parasitiformes</taxon>
        <taxon>Ixodida</taxon>
        <taxon>Ixodoidea</taxon>
        <taxon>Ixodidae</taxon>
        <taxon>Rhipicephalinae</taxon>
        <taxon>Rhipicephalus</taxon>
        <taxon>Rhipicephalus</taxon>
    </lineage>
</organism>
<feature type="compositionally biased region" description="Low complexity" evidence="1">
    <location>
        <begin position="92"/>
        <end position="101"/>
    </location>
</feature>
<dbReference type="Proteomes" id="UP000821837">
    <property type="component" value="Chromosome 8"/>
</dbReference>